<feature type="domain" description="SET" evidence="1">
    <location>
        <begin position="1"/>
        <end position="208"/>
    </location>
</feature>
<dbReference type="Gene3D" id="1.10.220.160">
    <property type="match status" value="1"/>
</dbReference>
<dbReference type="EMBL" id="ML995491">
    <property type="protein sequence ID" value="KAF2140049.1"/>
    <property type="molecule type" value="Genomic_DNA"/>
</dbReference>
<sequence>GNGLFAKEAIPAGEEIFSLDRPLAAALDSVRIANCCSNCFTFQNLDVRANLKACAGYECPVWQRNPGMETIPQSMRLGVQILSMRKNGLISDETWAELLSLETHIEKIRGGPKWKNFQVLGDGVLKFSNVQPTFGMDDAMDTFLRIMANYLNIETPSFEKIGICLDPLVSTLNHSCVPNALLIWQGSVMHLRSLKPIAKDEEIFISYIDATNPTPRRRLELDDLRYFTCNCSKFREGPTNLQSSYVGDSSEERRLAAYQAEAFNHLKEDRAIASMNQYDAIDALEEGLDMCADAGIWPYDRQPYAGLRDELISCLVAIDENPFGTWQHAMLRYFEIDPKLYPEPHHPVRVMHNSSLVQLTIMLVLEED</sequence>
<dbReference type="OrthoDB" id="5945798at2759"/>
<reference evidence="2" key="1">
    <citation type="journal article" date="2020" name="Stud. Mycol.">
        <title>101 Dothideomycetes genomes: a test case for predicting lifestyles and emergence of pathogens.</title>
        <authorList>
            <person name="Haridas S."/>
            <person name="Albert R."/>
            <person name="Binder M."/>
            <person name="Bloem J."/>
            <person name="Labutti K."/>
            <person name="Salamov A."/>
            <person name="Andreopoulos B."/>
            <person name="Baker S."/>
            <person name="Barry K."/>
            <person name="Bills G."/>
            <person name="Bluhm B."/>
            <person name="Cannon C."/>
            <person name="Castanera R."/>
            <person name="Culley D."/>
            <person name="Daum C."/>
            <person name="Ezra D."/>
            <person name="Gonzalez J."/>
            <person name="Henrissat B."/>
            <person name="Kuo A."/>
            <person name="Liang C."/>
            <person name="Lipzen A."/>
            <person name="Lutzoni F."/>
            <person name="Magnuson J."/>
            <person name="Mondo S."/>
            <person name="Nolan M."/>
            <person name="Ohm R."/>
            <person name="Pangilinan J."/>
            <person name="Park H.-J."/>
            <person name="Ramirez L."/>
            <person name="Alfaro M."/>
            <person name="Sun H."/>
            <person name="Tritt A."/>
            <person name="Yoshinaga Y."/>
            <person name="Zwiers L.-H."/>
            <person name="Turgeon B."/>
            <person name="Goodwin S."/>
            <person name="Spatafora J."/>
            <person name="Crous P."/>
            <person name="Grigoriev I."/>
        </authorList>
    </citation>
    <scope>NUCLEOTIDE SEQUENCE</scope>
    <source>
        <strain evidence="2">CBS 121167</strain>
    </source>
</reference>
<protein>
    <recommendedName>
        <fullName evidence="1">SET domain-containing protein</fullName>
    </recommendedName>
</protein>
<dbReference type="PANTHER" id="PTHR12197">
    <property type="entry name" value="HISTONE-LYSINE N-METHYLTRANSFERASE SMYD"/>
    <property type="match status" value="1"/>
</dbReference>
<accession>A0A6A6B7E9</accession>
<proteinExistence type="predicted"/>
<dbReference type="Gene3D" id="6.10.140.2220">
    <property type="match status" value="1"/>
</dbReference>
<evidence type="ECO:0000313" key="2">
    <source>
        <dbReference type="EMBL" id="KAF2140049.1"/>
    </source>
</evidence>
<dbReference type="InterPro" id="IPR046341">
    <property type="entry name" value="SET_dom_sf"/>
</dbReference>
<dbReference type="Pfam" id="PF00856">
    <property type="entry name" value="SET"/>
    <property type="match status" value="1"/>
</dbReference>
<gene>
    <name evidence="2" type="ORF">K452DRAFT_201990</name>
</gene>
<evidence type="ECO:0000313" key="3">
    <source>
        <dbReference type="Proteomes" id="UP000799438"/>
    </source>
</evidence>
<dbReference type="InterPro" id="IPR050869">
    <property type="entry name" value="H3K4_H4K5_MeTrfase"/>
</dbReference>
<dbReference type="AlphaFoldDB" id="A0A6A6B7E9"/>
<dbReference type="GeneID" id="54293546"/>
<dbReference type="InterPro" id="IPR001214">
    <property type="entry name" value="SET_dom"/>
</dbReference>
<dbReference type="SUPFAM" id="SSF82199">
    <property type="entry name" value="SET domain"/>
    <property type="match status" value="1"/>
</dbReference>
<evidence type="ECO:0000259" key="1">
    <source>
        <dbReference type="PROSITE" id="PS50280"/>
    </source>
</evidence>
<dbReference type="PROSITE" id="PS50280">
    <property type="entry name" value="SET"/>
    <property type="match status" value="1"/>
</dbReference>
<dbReference type="GO" id="GO:0005634">
    <property type="term" value="C:nucleus"/>
    <property type="evidence" value="ECO:0007669"/>
    <property type="project" value="TreeGrafter"/>
</dbReference>
<name>A0A6A6B7E9_9PEZI</name>
<dbReference type="PANTHER" id="PTHR12197:SF251">
    <property type="entry name" value="EG:BACR7C10.4 PROTEIN"/>
    <property type="match status" value="1"/>
</dbReference>
<dbReference type="Proteomes" id="UP000799438">
    <property type="component" value="Unassembled WGS sequence"/>
</dbReference>
<dbReference type="CDD" id="cd20071">
    <property type="entry name" value="SET_SMYD"/>
    <property type="match status" value="1"/>
</dbReference>
<feature type="non-terminal residue" evidence="2">
    <location>
        <position position="368"/>
    </location>
</feature>
<organism evidence="2 3">
    <name type="scientific">Aplosporella prunicola CBS 121167</name>
    <dbReference type="NCBI Taxonomy" id="1176127"/>
    <lineage>
        <taxon>Eukaryota</taxon>
        <taxon>Fungi</taxon>
        <taxon>Dikarya</taxon>
        <taxon>Ascomycota</taxon>
        <taxon>Pezizomycotina</taxon>
        <taxon>Dothideomycetes</taxon>
        <taxon>Dothideomycetes incertae sedis</taxon>
        <taxon>Botryosphaeriales</taxon>
        <taxon>Aplosporellaceae</taxon>
        <taxon>Aplosporella</taxon>
    </lineage>
</organism>
<keyword evidence="3" id="KW-1185">Reference proteome</keyword>
<dbReference type="RefSeq" id="XP_033395762.1">
    <property type="nucleotide sequence ID" value="XM_033536050.1"/>
</dbReference>
<feature type="non-terminal residue" evidence="2">
    <location>
        <position position="1"/>
    </location>
</feature>
<dbReference type="Gene3D" id="2.170.270.10">
    <property type="entry name" value="SET domain"/>
    <property type="match status" value="1"/>
</dbReference>